<evidence type="ECO:0000313" key="10">
    <source>
        <dbReference type="Proteomes" id="UP000332933"/>
    </source>
</evidence>
<dbReference type="CDD" id="cd01790">
    <property type="entry name" value="Ubl_HERP"/>
    <property type="match status" value="1"/>
</dbReference>
<dbReference type="SUPFAM" id="SSF54236">
    <property type="entry name" value="Ubiquitin-like"/>
    <property type="match status" value="1"/>
</dbReference>
<dbReference type="PANTHER" id="PTHR12943:SF27">
    <property type="entry name" value="HOMOCYSTEINE-INDUCED ENDOPLASMIC RETICULUM PROTEIN, ISOFORM A"/>
    <property type="match status" value="1"/>
</dbReference>
<dbReference type="EMBL" id="CAADRA010005136">
    <property type="protein sequence ID" value="VFT85722.1"/>
    <property type="molecule type" value="Genomic_DNA"/>
</dbReference>
<sequence>MSSEPQEDVHVRIAVKSVYERNLSVELQMLGNSTILQLKQSLQERLPSGALPKHQRLIFGGKICDDTQTLAQVLKRMEPNETYTFHLLVSQPNKPPPSAAPVAAPASVPIAPSAPVVPPPGVPASTPHEQPSIPASTSPLPQLDPATAAALHTMHLQHYLAQQEVMLLMQIQHLRHIQQYQQLHGIRAPETPAVAAPSLFPMHLGALHLHAVGGGFPAANPAATANTTSPRFQAIRAIFGLIDLTLALKMCVMVYIIGQDLPPPRSYILMGLAAVIYLYMTGILIKIYDLIKGNPHVERVPPAAAAAAADNGDMFNQENDLPMGPPGPPLVTIATEGGVLKDIQSFFVGLLLSLFPSWRPLATAAVTTDLPAQQPDVVPVDGNNN</sequence>
<dbReference type="GO" id="GO:0016020">
    <property type="term" value="C:membrane"/>
    <property type="evidence" value="ECO:0007669"/>
    <property type="project" value="UniProtKB-SubCell"/>
</dbReference>
<dbReference type="InterPro" id="IPR039751">
    <property type="entry name" value="HERPUD1/2"/>
</dbReference>
<dbReference type="Proteomes" id="UP000332933">
    <property type="component" value="Unassembled WGS sequence"/>
</dbReference>
<evidence type="ECO:0000256" key="3">
    <source>
        <dbReference type="ARBA" id="ARBA00022989"/>
    </source>
</evidence>
<dbReference type="EMBL" id="VJMH01005115">
    <property type="protein sequence ID" value="KAF0700658.1"/>
    <property type="molecule type" value="Genomic_DNA"/>
</dbReference>
<evidence type="ECO:0000256" key="6">
    <source>
        <dbReference type="SAM" id="Phobius"/>
    </source>
</evidence>
<keyword evidence="2 6" id="KW-0812">Transmembrane</keyword>
<organism evidence="9 10">
    <name type="scientific">Aphanomyces stellatus</name>
    <dbReference type="NCBI Taxonomy" id="120398"/>
    <lineage>
        <taxon>Eukaryota</taxon>
        <taxon>Sar</taxon>
        <taxon>Stramenopiles</taxon>
        <taxon>Oomycota</taxon>
        <taxon>Saprolegniomycetes</taxon>
        <taxon>Saprolegniales</taxon>
        <taxon>Verrucalvaceae</taxon>
        <taxon>Aphanomyces</taxon>
    </lineage>
</organism>
<dbReference type="InterPro" id="IPR029071">
    <property type="entry name" value="Ubiquitin-like_domsf"/>
</dbReference>
<proteinExistence type="predicted"/>
<evidence type="ECO:0000313" key="8">
    <source>
        <dbReference type="EMBL" id="KAF0700658.1"/>
    </source>
</evidence>
<dbReference type="GO" id="GO:0030968">
    <property type="term" value="P:endoplasmic reticulum unfolded protein response"/>
    <property type="evidence" value="ECO:0007669"/>
    <property type="project" value="TreeGrafter"/>
</dbReference>
<feature type="transmembrane region" description="Helical" evidence="6">
    <location>
        <begin position="237"/>
        <end position="258"/>
    </location>
</feature>
<evidence type="ECO:0000256" key="4">
    <source>
        <dbReference type="ARBA" id="ARBA00023136"/>
    </source>
</evidence>
<evidence type="ECO:0000259" key="7">
    <source>
        <dbReference type="PROSITE" id="PS50053"/>
    </source>
</evidence>
<dbReference type="PANTHER" id="PTHR12943">
    <property type="entry name" value="HOMOCYSTEINE-RESPONSIVE ENDOPLASMIC RETICULUM-RESIDENT UNIQUITIN-LIKE DOMAIN HERPUD PROTEIN FAMILY MEMBER"/>
    <property type="match status" value="1"/>
</dbReference>
<feature type="transmembrane region" description="Helical" evidence="6">
    <location>
        <begin position="264"/>
        <end position="285"/>
    </location>
</feature>
<keyword evidence="10" id="KW-1185">Reference proteome</keyword>
<reference evidence="9 10" key="1">
    <citation type="submission" date="2019-03" db="EMBL/GenBank/DDBJ databases">
        <authorList>
            <person name="Gaulin E."/>
            <person name="Dumas B."/>
        </authorList>
    </citation>
    <scope>NUCLEOTIDE SEQUENCE [LARGE SCALE GENOMIC DNA]</scope>
    <source>
        <strain evidence="9">CBS 568.67</strain>
    </source>
</reference>
<feature type="domain" description="Ubiquitin-like" evidence="7">
    <location>
        <begin position="11"/>
        <end position="72"/>
    </location>
</feature>
<reference evidence="8" key="2">
    <citation type="submission" date="2019-06" db="EMBL/GenBank/DDBJ databases">
        <title>Genomics analysis of Aphanomyces spp. identifies a new class of oomycete effector associated with host adaptation.</title>
        <authorList>
            <person name="Gaulin E."/>
        </authorList>
    </citation>
    <scope>NUCLEOTIDE SEQUENCE</scope>
    <source>
        <strain evidence="8">CBS 578.67</strain>
    </source>
</reference>
<comment type="subcellular location">
    <subcellularLocation>
        <location evidence="1">Membrane</location>
    </subcellularLocation>
</comment>
<dbReference type="PROSITE" id="PS50053">
    <property type="entry name" value="UBIQUITIN_2"/>
    <property type="match status" value="1"/>
</dbReference>
<feature type="region of interest" description="Disordered" evidence="5">
    <location>
        <begin position="118"/>
        <end position="143"/>
    </location>
</feature>
<evidence type="ECO:0000313" key="9">
    <source>
        <dbReference type="EMBL" id="VFT85722.1"/>
    </source>
</evidence>
<dbReference type="Gene3D" id="3.10.20.90">
    <property type="entry name" value="Phosphatidylinositol 3-kinase Catalytic Subunit, Chain A, domain 1"/>
    <property type="match status" value="1"/>
</dbReference>
<name>A0A485KLC0_9STRA</name>
<keyword evidence="3 6" id="KW-1133">Transmembrane helix</keyword>
<dbReference type="InterPro" id="IPR000626">
    <property type="entry name" value="Ubiquitin-like_dom"/>
</dbReference>
<evidence type="ECO:0000256" key="1">
    <source>
        <dbReference type="ARBA" id="ARBA00004370"/>
    </source>
</evidence>
<dbReference type="Pfam" id="PF00240">
    <property type="entry name" value="ubiquitin"/>
    <property type="match status" value="1"/>
</dbReference>
<protein>
    <submittedName>
        <fullName evidence="9">Aste57867_8836 protein</fullName>
    </submittedName>
</protein>
<keyword evidence="4 6" id="KW-0472">Membrane</keyword>
<dbReference type="AlphaFoldDB" id="A0A485KLC0"/>
<evidence type="ECO:0000256" key="2">
    <source>
        <dbReference type="ARBA" id="ARBA00022692"/>
    </source>
</evidence>
<dbReference type="OrthoDB" id="21589at2759"/>
<gene>
    <name evidence="9" type="primary">Aste57867_8836</name>
    <name evidence="8" type="ORF">As57867_008801</name>
    <name evidence="9" type="ORF">ASTE57867_8836</name>
</gene>
<evidence type="ECO:0000256" key="5">
    <source>
        <dbReference type="SAM" id="MobiDB-lite"/>
    </source>
</evidence>
<accession>A0A485KLC0</accession>